<dbReference type="EMBL" id="BTGC01000003">
    <property type="protein sequence ID" value="GMM49834.1"/>
    <property type="molecule type" value="Genomic_DNA"/>
</dbReference>
<evidence type="ECO:0000313" key="2">
    <source>
        <dbReference type="Proteomes" id="UP001362899"/>
    </source>
</evidence>
<dbReference type="AlphaFoldDB" id="A0AAV5RH20"/>
<proteinExistence type="predicted"/>
<reference evidence="1 2" key="1">
    <citation type="journal article" date="2023" name="Elife">
        <title>Identification of key yeast species and microbe-microbe interactions impacting larval growth of Drosophila in the wild.</title>
        <authorList>
            <person name="Mure A."/>
            <person name="Sugiura Y."/>
            <person name="Maeda R."/>
            <person name="Honda K."/>
            <person name="Sakurai N."/>
            <person name="Takahashi Y."/>
            <person name="Watada M."/>
            <person name="Katoh T."/>
            <person name="Gotoh A."/>
            <person name="Gotoh Y."/>
            <person name="Taniguchi I."/>
            <person name="Nakamura K."/>
            <person name="Hayashi T."/>
            <person name="Katayama T."/>
            <person name="Uemura T."/>
            <person name="Hattori Y."/>
        </authorList>
    </citation>
    <scope>NUCLEOTIDE SEQUENCE [LARGE SCALE GENOMIC DNA]</scope>
    <source>
        <strain evidence="1 2">SB-73</strain>
    </source>
</reference>
<name>A0AAV5RH20_STABA</name>
<protein>
    <submittedName>
        <fullName evidence="1">Uncharacterized protein</fullName>
    </submittedName>
</protein>
<evidence type="ECO:0000313" key="1">
    <source>
        <dbReference type="EMBL" id="GMM49834.1"/>
    </source>
</evidence>
<sequence length="60" mass="6589">MYTAWLYPSTHWPKTCAASRNMLLAADLSRGEIKTALLYDSSAGPSIKASSNKDRNPPPH</sequence>
<dbReference type="Proteomes" id="UP001362899">
    <property type="component" value="Unassembled WGS sequence"/>
</dbReference>
<organism evidence="1 2">
    <name type="scientific">Starmerella bacillaris</name>
    <name type="common">Yeast</name>
    <name type="synonym">Candida zemplinina</name>
    <dbReference type="NCBI Taxonomy" id="1247836"/>
    <lineage>
        <taxon>Eukaryota</taxon>
        <taxon>Fungi</taxon>
        <taxon>Dikarya</taxon>
        <taxon>Ascomycota</taxon>
        <taxon>Saccharomycotina</taxon>
        <taxon>Dipodascomycetes</taxon>
        <taxon>Dipodascales</taxon>
        <taxon>Trichomonascaceae</taxon>
        <taxon>Starmerella</taxon>
    </lineage>
</organism>
<accession>A0AAV5RH20</accession>
<gene>
    <name evidence="1" type="ORF">DASB73_007920</name>
</gene>
<comment type="caution">
    <text evidence="1">The sequence shown here is derived from an EMBL/GenBank/DDBJ whole genome shotgun (WGS) entry which is preliminary data.</text>
</comment>
<keyword evidence="2" id="KW-1185">Reference proteome</keyword>